<dbReference type="InterPro" id="IPR026265">
    <property type="entry name" value="LptC"/>
</dbReference>
<reference evidence="6 7" key="1">
    <citation type="submission" date="2024-02" db="EMBL/GenBank/DDBJ databases">
        <title>New thermophilic sulfur-oxidizing bacteria from a hot springs of the Uzon caldera (Kamchatka, Russia).</title>
        <authorList>
            <person name="Dukat A.M."/>
            <person name="Elcheninov A.G."/>
            <person name="Frolov E.N."/>
        </authorList>
    </citation>
    <scope>NUCLEOTIDE SEQUENCE [LARGE SCALE GENOMIC DNA]</scope>
    <source>
        <strain evidence="6 7">AK1</strain>
    </source>
</reference>
<keyword evidence="1" id="KW-1003">Cell membrane</keyword>
<comment type="caution">
    <text evidence="6">The sequence shown here is derived from an EMBL/GenBank/DDBJ whole genome shotgun (WGS) entry which is preliminary data.</text>
</comment>
<dbReference type="InterPro" id="IPR010664">
    <property type="entry name" value="LipoPS_assembly_LptC-rel"/>
</dbReference>
<dbReference type="Proteomes" id="UP001482231">
    <property type="component" value="Unassembled WGS sequence"/>
</dbReference>
<dbReference type="PANTHER" id="PTHR37481">
    <property type="entry name" value="LIPOPOLYSACCHARIDE EXPORT SYSTEM PROTEIN LPTC"/>
    <property type="match status" value="1"/>
</dbReference>
<keyword evidence="5" id="KW-0472">Membrane</keyword>
<evidence type="ECO:0000256" key="5">
    <source>
        <dbReference type="ARBA" id="ARBA00023136"/>
    </source>
</evidence>
<dbReference type="Gene3D" id="2.60.450.10">
    <property type="entry name" value="Lipopolysaccharide (LPS) transport protein A like domain"/>
    <property type="match status" value="1"/>
</dbReference>
<keyword evidence="7" id="KW-1185">Reference proteome</keyword>
<proteinExistence type="inferred from homology"/>
<evidence type="ECO:0000256" key="4">
    <source>
        <dbReference type="ARBA" id="ARBA00022989"/>
    </source>
</evidence>
<evidence type="ECO:0000256" key="1">
    <source>
        <dbReference type="ARBA" id="ARBA00022475"/>
    </source>
</evidence>
<dbReference type="NCBIfam" id="TIGR04409">
    <property type="entry name" value="LptC_YrbK"/>
    <property type="match status" value="1"/>
</dbReference>
<evidence type="ECO:0000256" key="3">
    <source>
        <dbReference type="ARBA" id="ARBA00022692"/>
    </source>
</evidence>
<name>A0ABV0EEU3_9BURK</name>
<organism evidence="6 7">
    <name type="scientific">Thiobacter aerophilum</name>
    <dbReference type="NCBI Taxonomy" id="3121275"/>
    <lineage>
        <taxon>Bacteria</taxon>
        <taxon>Pseudomonadati</taxon>
        <taxon>Pseudomonadota</taxon>
        <taxon>Betaproteobacteria</taxon>
        <taxon>Burkholderiales</taxon>
        <taxon>Thiobacteraceae</taxon>
        <taxon>Thiobacter</taxon>
    </lineage>
</organism>
<accession>A0ABV0EEU3</accession>
<dbReference type="InterPro" id="IPR052363">
    <property type="entry name" value="LPS_export_LptC"/>
</dbReference>
<gene>
    <name evidence="6" type="primary">lptC</name>
    <name evidence="6" type="ORF">V6E02_03390</name>
</gene>
<evidence type="ECO:0000313" key="6">
    <source>
        <dbReference type="EMBL" id="MEO1766258.1"/>
    </source>
</evidence>
<dbReference type="HAMAP" id="MF_01915">
    <property type="entry name" value="LPS_assembly_LptC"/>
    <property type="match status" value="1"/>
</dbReference>
<dbReference type="RefSeq" id="WP_347307169.1">
    <property type="nucleotide sequence ID" value="NZ_JBAJEX010000002.1"/>
</dbReference>
<keyword evidence="2" id="KW-0997">Cell inner membrane</keyword>
<evidence type="ECO:0000313" key="7">
    <source>
        <dbReference type="Proteomes" id="UP001482231"/>
    </source>
</evidence>
<keyword evidence="4" id="KW-1133">Transmembrane helix</keyword>
<protein>
    <submittedName>
        <fullName evidence="6">LPS export ABC transporter periplasmic protein LptC</fullName>
    </submittedName>
</protein>
<keyword evidence="3" id="KW-0812">Transmembrane</keyword>
<evidence type="ECO:0000256" key="2">
    <source>
        <dbReference type="ARBA" id="ARBA00022519"/>
    </source>
</evidence>
<dbReference type="PANTHER" id="PTHR37481:SF1">
    <property type="entry name" value="LIPOPOLYSACCHARIDE EXPORT SYSTEM PROTEIN LPTC"/>
    <property type="match status" value="1"/>
</dbReference>
<sequence length="191" mass="21354">MSRDLATWAALTLLGLLAALTYWLAQVVEPPPPKRDGSTRHDPDFIVENFSAVRLGEDGKPRFTLAAAKMTHYPDTETSELERPHFTRFSPTAAPLHALAQKGTISRDGENVYLRDQVRIIREAHGDRGELTLATSYLHIQPEKELATTDEPVTLSDPHTQITGVGLKLNAKTRHFQILSRVKVHYAKPRS</sequence>
<dbReference type="Pfam" id="PF06835">
    <property type="entry name" value="LptC"/>
    <property type="match status" value="1"/>
</dbReference>
<dbReference type="EMBL" id="JBAJEX010000002">
    <property type="protein sequence ID" value="MEO1766258.1"/>
    <property type="molecule type" value="Genomic_DNA"/>
</dbReference>